<accession>F7VJT6</accession>
<organism evidence="1">
    <name type="scientific">Drosophila melanogaster</name>
    <name type="common">Fruit fly</name>
    <dbReference type="NCBI Taxonomy" id="7227"/>
    <lineage>
        <taxon>Eukaryota</taxon>
        <taxon>Metazoa</taxon>
        <taxon>Ecdysozoa</taxon>
        <taxon>Arthropoda</taxon>
        <taxon>Hexapoda</taxon>
        <taxon>Insecta</taxon>
        <taxon>Pterygota</taxon>
        <taxon>Neoptera</taxon>
        <taxon>Endopterygota</taxon>
        <taxon>Diptera</taxon>
        <taxon>Brachycera</taxon>
        <taxon>Muscomorpha</taxon>
        <taxon>Ephydroidea</taxon>
        <taxon>Drosophilidae</taxon>
        <taxon>Drosophila</taxon>
        <taxon>Sophophora</taxon>
    </lineage>
</organism>
<evidence type="ECO:0000313" key="1">
    <source>
        <dbReference type="EMBL" id="AEH59639.1"/>
    </source>
</evidence>
<reference evidence="1" key="1">
    <citation type="submission" date="2011-06" db="EMBL/GenBank/DDBJ databases">
        <authorList>
            <person name="Carlson J."/>
            <person name="Booth B."/>
            <person name="Frise E."/>
            <person name="Sandler J."/>
            <person name="Wan K."/>
            <person name="Yu C."/>
            <person name="Celniker S."/>
        </authorList>
    </citation>
    <scope>NUCLEOTIDE SEQUENCE</scope>
</reference>
<gene>
    <name evidence="1" type="primary">CG42689-RA</name>
</gene>
<name>F7VJT6_DROME</name>
<dbReference type="EMBL" id="BT128736">
    <property type="protein sequence ID" value="AEH59639.1"/>
    <property type="molecule type" value="mRNA"/>
</dbReference>
<sequence>MGLCYKVCGVSVITEMAANSRWPETNVEWQMRGERKCGGLPATFFTY</sequence>
<proteinExistence type="evidence at transcript level"/>
<protein>
    <submittedName>
        <fullName evidence="1">MIP31759p</fullName>
    </submittedName>
</protein>
<dbReference type="AlphaFoldDB" id="F7VJT6"/>